<dbReference type="PANTHER" id="PTHR21549:SF0">
    <property type="entry name" value="COILED-COIL DOMAIN-CONTAINING PROTEIN 112"/>
    <property type="match status" value="1"/>
</dbReference>
<feature type="region of interest" description="Disordered" evidence="2">
    <location>
        <begin position="270"/>
        <end position="289"/>
    </location>
</feature>
<protein>
    <submittedName>
        <fullName evidence="3">Uncharacterized protein</fullName>
    </submittedName>
</protein>
<organism evidence="3 4">
    <name type="scientific">Geranomyces variabilis</name>
    <dbReference type="NCBI Taxonomy" id="109894"/>
    <lineage>
        <taxon>Eukaryota</taxon>
        <taxon>Fungi</taxon>
        <taxon>Fungi incertae sedis</taxon>
        <taxon>Chytridiomycota</taxon>
        <taxon>Chytridiomycota incertae sedis</taxon>
        <taxon>Chytridiomycetes</taxon>
        <taxon>Spizellomycetales</taxon>
        <taxon>Powellomycetaceae</taxon>
        <taxon>Geranomyces</taxon>
    </lineage>
</organism>
<dbReference type="Proteomes" id="UP001212152">
    <property type="component" value="Unassembled WGS sequence"/>
</dbReference>
<keyword evidence="1" id="KW-0175">Coiled coil</keyword>
<reference evidence="3" key="1">
    <citation type="submission" date="2020-05" db="EMBL/GenBank/DDBJ databases">
        <title>Phylogenomic resolution of chytrid fungi.</title>
        <authorList>
            <person name="Stajich J.E."/>
            <person name="Amses K."/>
            <person name="Simmons R."/>
            <person name="Seto K."/>
            <person name="Myers J."/>
            <person name="Bonds A."/>
            <person name="Quandt C.A."/>
            <person name="Barry K."/>
            <person name="Liu P."/>
            <person name="Grigoriev I."/>
            <person name="Longcore J.E."/>
            <person name="James T.Y."/>
        </authorList>
    </citation>
    <scope>NUCLEOTIDE SEQUENCE</scope>
    <source>
        <strain evidence="3">JEL0379</strain>
    </source>
</reference>
<evidence type="ECO:0000313" key="4">
    <source>
        <dbReference type="Proteomes" id="UP001212152"/>
    </source>
</evidence>
<dbReference type="AlphaFoldDB" id="A0AAD5XP02"/>
<dbReference type="PANTHER" id="PTHR21549">
    <property type="entry name" value="MUTATED IN BLADDER CANCER 1"/>
    <property type="match status" value="1"/>
</dbReference>
<evidence type="ECO:0000256" key="1">
    <source>
        <dbReference type="ARBA" id="ARBA00023054"/>
    </source>
</evidence>
<keyword evidence="4" id="KW-1185">Reference proteome</keyword>
<sequence>MHPTRPLTSHPATQQVEHLSQLKAMVKQFWVYIRDPKSGQGYISSVQSLMESIESQIMIQKTASCETLETLVQQQNKLTNELTAFQDHMAGWDQIPVDEPSSVSHPGKPLSIRAPSTRVMAADDGSLLPEITAYQNFVARHGRFGGWEEFAHRAFLRLREKHGPATTDSFLRAVVARIPGISLSEAASHAAWHESFLRLTEARKSAIRKWKTRRAVAAEDHEKEMEVQETAVKTSGVKKQAIHIDRDAQRLELEAWKEQKRAEEAAFEQQHAADAAARKAQEARNRDHQRMLRERVKAYQQKREARDLLNQQMEHEAKQREKDLHNKIANEDRKRLAEKNLAIAQRRRMAEAERAQATEQKERRLKAIRKQVEVHASRDPSRILRPTESFQIKVDSPSHDPSETVKGLFRTNPIPKRHVPDWRREM</sequence>
<name>A0AAD5XP02_9FUNG</name>
<feature type="region of interest" description="Disordered" evidence="2">
    <location>
        <begin position="371"/>
        <end position="426"/>
    </location>
</feature>
<comment type="caution">
    <text evidence="3">The sequence shown here is derived from an EMBL/GenBank/DDBJ whole genome shotgun (WGS) entry which is preliminary data.</text>
</comment>
<feature type="compositionally biased region" description="Basic and acidic residues" evidence="2">
    <location>
        <begin position="371"/>
        <end position="382"/>
    </location>
</feature>
<dbReference type="InterPro" id="IPR039902">
    <property type="entry name" value="CCDC148/CCDC112"/>
</dbReference>
<proteinExistence type="predicted"/>
<evidence type="ECO:0000313" key="3">
    <source>
        <dbReference type="EMBL" id="KAJ3175971.1"/>
    </source>
</evidence>
<accession>A0AAD5XP02</accession>
<gene>
    <name evidence="3" type="ORF">HDU87_005636</name>
</gene>
<feature type="compositionally biased region" description="Basic and acidic residues" evidence="2">
    <location>
        <begin position="276"/>
        <end position="289"/>
    </location>
</feature>
<evidence type="ECO:0000256" key="2">
    <source>
        <dbReference type="SAM" id="MobiDB-lite"/>
    </source>
</evidence>
<dbReference type="EMBL" id="JADGJQ010000046">
    <property type="protein sequence ID" value="KAJ3175971.1"/>
    <property type="molecule type" value="Genomic_DNA"/>
</dbReference>